<evidence type="ECO:0000313" key="1">
    <source>
        <dbReference type="EnsemblPlants" id="OB06G28500.1"/>
    </source>
</evidence>
<reference evidence="1" key="2">
    <citation type="submission" date="2013-04" db="UniProtKB">
        <authorList>
            <consortium name="EnsemblPlants"/>
        </authorList>
    </citation>
    <scope>IDENTIFICATION</scope>
</reference>
<dbReference type="EnsemblPlants" id="OB06G28500.1">
    <property type="protein sequence ID" value="OB06G28500.1"/>
    <property type="gene ID" value="OB06G28500"/>
</dbReference>
<dbReference type="Gramene" id="OB06G28500.1">
    <property type="protein sequence ID" value="OB06G28500.1"/>
    <property type="gene ID" value="OB06G28500"/>
</dbReference>
<sequence length="96" mass="10686">MRHRNGRDTEKGNTAQSKSLEVRQLGVVGQRKLDCWRRRRELAVLWASSQRELEVALGRRSIVAGLEAPSMADASVRGQARGDIGGRLCCRRSARA</sequence>
<keyword evidence="2" id="KW-1185">Reference proteome</keyword>
<reference evidence="1" key="1">
    <citation type="journal article" date="2013" name="Nat. Commun.">
        <title>Whole-genome sequencing of Oryza brachyantha reveals mechanisms underlying Oryza genome evolution.</title>
        <authorList>
            <person name="Chen J."/>
            <person name="Huang Q."/>
            <person name="Gao D."/>
            <person name="Wang J."/>
            <person name="Lang Y."/>
            <person name="Liu T."/>
            <person name="Li B."/>
            <person name="Bai Z."/>
            <person name="Luis Goicoechea J."/>
            <person name="Liang C."/>
            <person name="Chen C."/>
            <person name="Zhang W."/>
            <person name="Sun S."/>
            <person name="Liao Y."/>
            <person name="Zhang X."/>
            <person name="Yang L."/>
            <person name="Song C."/>
            <person name="Wang M."/>
            <person name="Shi J."/>
            <person name="Liu G."/>
            <person name="Liu J."/>
            <person name="Zhou H."/>
            <person name="Zhou W."/>
            <person name="Yu Q."/>
            <person name="An N."/>
            <person name="Chen Y."/>
            <person name="Cai Q."/>
            <person name="Wang B."/>
            <person name="Liu B."/>
            <person name="Min J."/>
            <person name="Huang Y."/>
            <person name="Wu H."/>
            <person name="Li Z."/>
            <person name="Zhang Y."/>
            <person name="Yin Y."/>
            <person name="Song W."/>
            <person name="Jiang J."/>
            <person name="Jackson S.A."/>
            <person name="Wing R.A."/>
            <person name="Wang J."/>
            <person name="Chen M."/>
        </authorList>
    </citation>
    <scope>NUCLEOTIDE SEQUENCE [LARGE SCALE GENOMIC DNA]</scope>
    <source>
        <strain evidence="1">cv. IRGC 101232</strain>
    </source>
</reference>
<accession>J3MFQ6</accession>
<name>J3MFQ6_ORYBR</name>
<organism evidence="1">
    <name type="scientific">Oryza brachyantha</name>
    <name type="common">malo sina</name>
    <dbReference type="NCBI Taxonomy" id="4533"/>
    <lineage>
        <taxon>Eukaryota</taxon>
        <taxon>Viridiplantae</taxon>
        <taxon>Streptophyta</taxon>
        <taxon>Embryophyta</taxon>
        <taxon>Tracheophyta</taxon>
        <taxon>Spermatophyta</taxon>
        <taxon>Magnoliopsida</taxon>
        <taxon>Liliopsida</taxon>
        <taxon>Poales</taxon>
        <taxon>Poaceae</taxon>
        <taxon>BOP clade</taxon>
        <taxon>Oryzoideae</taxon>
        <taxon>Oryzeae</taxon>
        <taxon>Oryzinae</taxon>
        <taxon>Oryza</taxon>
    </lineage>
</organism>
<evidence type="ECO:0000313" key="2">
    <source>
        <dbReference type="Proteomes" id="UP000006038"/>
    </source>
</evidence>
<dbReference type="HOGENOM" id="CLU_2363091_0_0_1"/>
<protein>
    <submittedName>
        <fullName evidence="1">Uncharacterized protein</fullName>
    </submittedName>
</protein>
<dbReference type="Proteomes" id="UP000006038">
    <property type="component" value="Chromosome 6"/>
</dbReference>
<dbReference type="AlphaFoldDB" id="J3MFQ6"/>
<proteinExistence type="predicted"/>